<feature type="compositionally biased region" description="Low complexity" evidence="1">
    <location>
        <begin position="504"/>
        <end position="515"/>
    </location>
</feature>
<feature type="region of interest" description="Disordered" evidence="1">
    <location>
        <begin position="722"/>
        <end position="826"/>
    </location>
</feature>
<feature type="compositionally biased region" description="Basic and acidic residues" evidence="1">
    <location>
        <begin position="578"/>
        <end position="587"/>
    </location>
</feature>
<evidence type="ECO:0000313" key="2">
    <source>
        <dbReference type="EMBL" id="CAG7717051.1"/>
    </source>
</evidence>
<feature type="compositionally biased region" description="Basic and acidic residues" evidence="1">
    <location>
        <begin position="768"/>
        <end position="782"/>
    </location>
</feature>
<proteinExistence type="predicted"/>
<feature type="non-terminal residue" evidence="2">
    <location>
        <position position="944"/>
    </location>
</feature>
<organism evidence="2 3">
    <name type="scientific">Allacma fusca</name>
    <dbReference type="NCBI Taxonomy" id="39272"/>
    <lineage>
        <taxon>Eukaryota</taxon>
        <taxon>Metazoa</taxon>
        <taxon>Ecdysozoa</taxon>
        <taxon>Arthropoda</taxon>
        <taxon>Hexapoda</taxon>
        <taxon>Collembola</taxon>
        <taxon>Symphypleona</taxon>
        <taxon>Sminthuridae</taxon>
        <taxon>Allacma</taxon>
    </lineage>
</organism>
<dbReference type="AlphaFoldDB" id="A0A8J2JAQ1"/>
<feature type="compositionally biased region" description="Basic and acidic residues" evidence="1">
    <location>
        <begin position="741"/>
        <end position="755"/>
    </location>
</feature>
<feature type="compositionally biased region" description="Polar residues" evidence="1">
    <location>
        <begin position="756"/>
        <end position="767"/>
    </location>
</feature>
<accession>A0A8J2JAQ1</accession>
<feature type="compositionally biased region" description="Polar residues" evidence="1">
    <location>
        <begin position="493"/>
        <end position="503"/>
    </location>
</feature>
<feature type="region of interest" description="Disordered" evidence="1">
    <location>
        <begin position="489"/>
        <end position="635"/>
    </location>
</feature>
<comment type="caution">
    <text evidence="2">The sequence shown here is derived from an EMBL/GenBank/DDBJ whole genome shotgun (WGS) entry which is preliminary data.</text>
</comment>
<evidence type="ECO:0000256" key="1">
    <source>
        <dbReference type="SAM" id="MobiDB-lite"/>
    </source>
</evidence>
<gene>
    <name evidence="2" type="ORF">AFUS01_LOCUS6527</name>
</gene>
<feature type="compositionally biased region" description="Basic and acidic residues" evidence="1">
    <location>
        <begin position="530"/>
        <end position="543"/>
    </location>
</feature>
<evidence type="ECO:0008006" key="4">
    <source>
        <dbReference type="Google" id="ProtNLM"/>
    </source>
</evidence>
<evidence type="ECO:0000313" key="3">
    <source>
        <dbReference type="Proteomes" id="UP000708208"/>
    </source>
</evidence>
<sequence length="944" mass="105230">SKDTPSKSLGFVSVVEERFKSKKKNDLSSSNPATAPKPVTTENSGNEDSDDETDRVGIFTAKELKQVRSHLQLHVTGVRGLVTTGKDSAGSKGGREISSGKRKKVSDYHRQQRKKRKSEGEGSEELMRPPKSRPKATAKSVNTPRLMMARDYPSTWTSDMIDFYGKVDPQVPDIDEVLAKQSNSPRIWRIPVDMEPSRLKAKHFKCDNCNHYVTHPSDRCPHPKRQKICVMCGEMGHETNCMYPPINQHNLQRHSQNAEFSKRFITTSCSMKMCLNCGKSRSGKSDRDFVQKCDACWKGHKQKCVTCEGRHLTNECPDKWRRFHSVCAHVDDTKFQKFTSSNLVDEPKFRTEYKPKEQTFCCNCAKRGHNYYDCQDKTGFNSAFLAIEPLIQVELPLSIAEPTINTERAFKEVPPVEDQTSLSMDANNTVTHEILKQTEQSSSLKEVQQKKDSSKAVDTPEILVEKAASASPVTITIEDDIEIIELDDESPTKDFSSPKTPVCNNSSVSTSLNSTEKNTVAQKGVLPAAKDIRNQRSTSENEGRTILPSNNTDKMCAPSIEENFSTSWIIDRNPWQPQDKHRSEERAGSSSHNRVSEDRRSKSTPPDSGDHRKGATFKEPKGKDQTQRPLPRCRDFPDCHNTGYKACLKINLSKSEHKLVLKFDQEKRIVEKLNQLYSHQKISICLMKQVPEFHIAGDKNYLPRDRILRLVKDLAESRDISKLLPGTNSSPSKEQSSASANKDRSTASTNKERSRASVNKEQSSPSTTKERNSSGTDSDRGSSSKPNNSSSKPKDGVPKCNQESFRSSVEDVKEASVSSTTVEGQAIIQKVVFDPKSLKEYENPPSIEEIPVGSPPIPASLSVKETLPAKEIVTSTSDDSEKRSSAPLSNYAFERKLRKLVCSVPLSSTPAEDNSQTSGKVAQVTSSTDPSSRNESLSATKTSP</sequence>
<feature type="non-terminal residue" evidence="2">
    <location>
        <position position="1"/>
    </location>
</feature>
<protein>
    <recommendedName>
        <fullName evidence="4">Zinc finger CCHC domain-containing protein 7</fullName>
    </recommendedName>
</protein>
<name>A0A8J2JAQ1_9HEXA</name>
<feature type="region of interest" description="Disordered" evidence="1">
    <location>
        <begin position="438"/>
        <end position="457"/>
    </location>
</feature>
<reference evidence="2" key="1">
    <citation type="submission" date="2021-06" db="EMBL/GenBank/DDBJ databases">
        <authorList>
            <person name="Hodson N. C."/>
            <person name="Mongue J. A."/>
            <person name="Jaron S. K."/>
        </authorList>
    </citation>
    <scope>NUCLEOTIDE SEQUENCE</scope>
</reference>
<feature type="region of interest" description="Disordered" evidence="1">
    <location>
        <begin position="83"/>
        <end position="142"/>
    </location>
</feature>
<keyword evidence="3" id="KW-1185">Reference proteome</keyword>
<feature type="compositionally biased region" description="Basic and acidic residues" evidence="1">
    <location>
        <begin position="93"/>
        <end position="110"/>
    </location>
</feature>
<dbReference type="EMBL" id="CAJVCH010043001">
    <property type="protein sequence ID" value="CAG7717051.1"/>
    <property type="molecule type" value="Genomic_DNA"/>
</dbReference>
<feature type="region of interest" description="Disordered" evidence="1">
    <location>
        <begin position="907"/>
        <end position="944"/>
    </location>
</feature>
<dbReference type="OrthoDB" id="7608935at2759"/>
<feature type="region of interest" description="Disordered" evidence="1">
    <location>
        <begin position="19"/>
        <end position="57"/>
    </location>
</feature>
<feature type="compositionally biased region" description="Basic and acidic residues" evidence="1">
    <location>
        <begin position="608"/>
        <end position="635"/>
    </location>
</feature>
<feature type="region of interest" description="Disordered" evidence="1">
    <location>
        <begin position="842"/>
        <end position="889"/>
    </location>
</feature>
<feature type="compositionally biased region" description="Low complexity" evidence="1">
    <location>
        <begin position="729"/>
        <end position="739"/>
    </location>
</feature>
<dbReference type="Proteomes" id="UP000708208">
    <property type="component" value="Unassembled WGS sequence"/>
</dbReference>